<sequence length="139" mass="13810">MKLILVAGATLLTACAAFGFAQAVDRLAAPPQVAAPSPAGFGTERVIPTAPIAPAPAAPAPIAPATIAAPAQAGIAVQAKDTAPAPPAPRLATVAPPADRETHDNAMYFLAPAGASGLDGAGPVRRYDFVNLPVLGVYR</sequence>
<keyword evidence="1" id="KW-0732">Signal</keyword>
<dbReference type="PROSITE" id="PS51257">
    <property type="entry name" value="PROKAR_LIPOPROTEIN"/>
    <property type="match status" value="1"/>
</dbReference>
<organism evidence="2 3">
    <name type="scientific">Paracoccus alkenifer</name>
    <dbReference type="NCBI Taxonomy" id="65735"/>
    <lineage>
        <taxon>Bacteria</taxon>
        <taxon>Pseudomonadati</taxon>
        <taxon>Pseudomonadota</taxon>
        <taxon>Alphaproteobacteria</taxon>
        <taxon>Rhodobacterales</taxon>
        <taxon>Paracoccaceae</taxon>
        <taxon>Paracoccus</taxon>
    </lineage>
</organism>
<evidence type="ECO:0000256" key="1">
    <source>
        <dbReference type="SAM" id="SignalP"/>
    </source>
</evidence>
<dbReference type="Proteomes" id="UP000199125">
    <property type="component" value="Unassembled WGS sequence"/>
</dbReference>
<name>A0A1H6JGC7_9RHOB</name>
<gene>
    <name evidence="2" type="ORF">SAMN04488075_0188</name>
</gene>
<feature type="signal peptide" evidence="1">
    <location>
        <begin position="1"/>
        <end position="23"/>
    </location>
</feature>
<reference evidence="3" key="1">
    <citation type="submission" date="2016-10" db="EMBL/GenBank/DDBJ databases">
        <authorList>
            <person name="Varghese N."/>
            <person name="Submissions S."/>
        </authorList>
    </citation>
    <scope>NUCLEOTIDE SEQUENCE [LARGE SCALE GENOMIC DNA]</scope>
    <source>
        <strain evidence="3">DSM 11593</strain>
    </source>
</reference>
<dbReference type="EMBL" id="FNXG01000001">
    <property type="protein sequence ID" value="SEH58143.1"/>
    <property type="molecule type" value="Genomic_DNA"/>
</dbReference>
<dbReference type="RefSeq" id="WP_177172439.1">
    <property type="nucleotide sequence ID" value="NZ_FNXG01000001.1"/>
</dbReference>
<protein>
    <submittedName>
        <fullName evidence="2">DNA polymerase</fullName>
    </submittedName>
</protein>
<feature type="chain" id="PRO_5011668405" evidence="1">
    <location>
        <begin position="24"/>
        <end position="139"/>
    </location>
</feature>
<evidence type="ECO:0000313" key="2">
    <source>
        <dbReference type="EMBL" id="SEH58143.1"/>
    </source>
</evidence>
<evidence type="ECO:0000313" key="3">
    <source>
        <dbReference type="Proteomes" id="UP000199125"/>
    </source>
</evidence>
<proteinExistence type="predicted"/>
<dbReference type="STRING" id="65735.SAMN04488075_0188"/>
<accession>A0A1H6JGC7</accession>
<dbReference type="AlphaFoldDB" id="A0A1H6JGC7"/>
<keyword evidence="3" id="KW-1185">Reference proteome</keyword>